<organism evidence="6 7">
    <name type="scientific">Veronia pacifica</name>
    <dbReference type="NCBI Taxonomy" id="1080227"/>
    <lineage>
        <taxon>Bacteria</taxon>
        <taxon>Pseudomonadati</taxon>
        <taxon>Pseudomonadota</taxon>
        <taxon>Gammaproteobacteria</taxon>
        <taxon>Vibrionales</taxon>
        <taxon>Vibrionaceae</taxon>
        <taxon>Veronia</taxon>
    </lineage>
</organism>
<keyword evidence="4" id="KW-0472">Membrane</keyword>
<keyword evidence="7" id="KW-1185">Reference proteome</keyword>
<dbReference type="SUPFAM" id="SSF46894">
    <property type="entry name" value="C-terminal effector domain of the bipartite response regulators"/>
    <property type="match status" value="1"/>
</dbReference>
<comment type="caution">
    <text evidence="6">The sequence shown here is derived from an EMBL/GenBank/DDBJ whole genome shotgun (WGS) entry which is preliminary data.</text>
</comment>
<dbReference type="Pfam" id="PF00486">
    <property type="entry name" value="Trans_reg_C"/>
    <property type="match status" value="1"/>
</dbReference>
<evidence type="ECO:0000256" key="3">
    <source>
        <dbReference type="SAM" id="MobiDB-lite"/>
    </source>
</evidence>
<dbReference type="AlphaFoldDB" id="A0A1C3EF01"/>
<protein>
    <recommendedName>
        <fullName evidence="5">OmpR/PhoB-type domain-containing protein</fullName>
    </recommendedName>
</protein>
<feature type="compositionally biased region" description="Polar residues" evidence="3">
    <location>
        <begin position="161"/>
        <end position="183"/>
    </location>
</feature>
<dbReference type="EMBL" id="LYBM01000029">
    <property type="protein sequence ID" value="ODA31827.1"/>
    <property type="molecule type" value="Genomic_DNA"/>
</dbReference>
<name>A0A1C3EF01_9GAMM</name>
<sequence length="351" mass="38879">MKKIQFDNVIFDTGRRELTSDCAETVQLRPLPAEALAVMLDNPNIPVSKEMLIERCWSSSVVTDQALTNVISKLRKALNAVGAQNTRIKTITKLGYVLEVDGQVERLQEDSAVELSEPVLSFDLAQVAGLTKDGKKRKSVGASRDNDSVGEIDENQKESPSDTVDNGTQPEEVSSVIKPTSPSGEELTAPQKKEMIVDDKTSRSSSLAKHSALVIVVAVTCLSLVISLFFAFHALNSEFFDRDQFVKLDANSYYRDSHLFVEKDFQARDSNVDFDAIMADADVQALPGCAQSIYLEVYQALFDQNRVGIKMYAFNKGDRGTINIVNKEVGQTEIKGVLKRSFMEIRKICHS</sequence>
<evidence type="ECO:0000259" key="5">
    <source>
        <dbReference type="PROSITE" id="PS51755"/>
    </source>
</evidence>
<dbReference type="OrthoDB" id="5827879at2"/>
<keyword evidence="1 2" id="KW-0238">DNA-binding</keyword>
<dbReference type="InterPro" id="IPR001867">
    <property type="entry name" value="OmpR/PhoB-type_DNA-bd"/>
</dbReference>
<dbReference type="RefSeq" id="WP_068903743.1">
    <property type="nucleotide sequence ID" value="NZ_JBHUIF010000004.1"/>
</dbReference>
<dbReference type="SMART" id="SM00862">
    <property type="entry name" value="Trans_reg_C"/>
    <property type="match status" value="1"/>
</dbReference>
<evidence type="ECO:0000313" key="7">
    <source>
        <dbReference type="Proteomes" id="UP000094936"/>
    </source>
</evidence>
<dbReference type="Proteomes" id="UP000094936">
    <property type="component" value="Unassembled WGS sequence"/>
</dbReference>
<feature type="region of interest" description="Disordered" evidence="3">
    <location>
        <begin position="135"/>
        <end position="198"/>
    </location>
</feature>
<dbReference type="InterPro" id="IPR016032">
    <property type="entry name" value="Sig_transdc_resp-reg_C-effctor"/>
</dbReference>
<dbReference type="GO" id="GO:0003677">
    <property type="term" value="F:DNA binding"/>
    <property type="evidence" value="ECO:0007669"/>
    <property type="project" value="UniProtKB-UniRule"/>
</dbReference>
<evidence type="ECO:0000256" key="1">
    <source>
        <dbReference type="ARBA" id="ARBA00023125"/>
    </source>
</evidence>
<dbReference type="STRING" id="1080227.A8L45_15150"/>
<dbReference type="Gene3D" id="1.10.10.10">
    <property type="entry name" value="Winged helix-like DNA-binding domain superfamily/Winged helix DNA-binding domain"/>
    <property type="match status" value="1"/>
</dbReference>
<evidence type="ECO:0000256" key="4">
    <source>
        <dbReference type="SAM" id="Phobius"/>
    </source>
</evidence>
<reference evidence="6 7" key="1">
    <citation type="submission" date="2016-05" db="EMBL/GenBank/DDBJ databases">
        <title>Genomic Taxonomy of the Vibrionaceae.</title>
        <authorList>
            <person name="Gomez-Gil B."/>
            <person name="Enciso-Ibarra J."/>
        </authorList>
    </citation>
    <scope>NUCLEOTIDE SEQUENCE [LARGE SCALE GENOMIC DNA]</scope>
    <source>
        <strain evidence="6 7">CAIM 1920</strain>
    </source>
</reference>
<feature type="transmembrane region" description="Helical" evidence="4">
    <location>
        <begin position="212"/>
        <end position="235"/>
    </location>
</feature>
<evidence type="ECO:0000256" key="2">
    <source>
        <dbReference type="PROSITE-ProRule" id="PRU01091"/>
    </source>
</evidence>
<dbReference type="InterPro" id="IPR036388">
    <property type="entry name" value="WH-like_DNA-bd_sf"/>
</dbReference>
<accession>A0A1C3EF01</accession>
<proteinExistence type="predicted"/>
<dbReference type="CDD" id="cd00383">
    <property type="entry name" value="trans_reg_C"/>
    <property type="match status" value="1"/>
</dbReference>
<feature type="domain" description="OmpR/PhoB-type" evidence="5">
    <location>
        <begin position="1"/>
        <end position="100"/>
    </location>
</feature>
<keyword evidence="4" id="KW-1133">Transmembrane helix</keyword>
<dbReference type="GO" id="GO:0006355">
    <property type="term" value="P:regulation of DNA-templated transcription"/>
    <property type="evidence" value="ECO:0007669"/>
    <property type="project" value="InterPro"/>
</dbReference>
<dbReference type="GO" id="GO:0000160">
    <property type="term" value="P:phosphorelay signal transduction system"/>
    <property type="evidence" value="ECO:0007669"/>
    <property type="project" value="InterPro"/>
</dbReference>
<gene>
    <name evidence="6" type="ORF">A8L45_15150</name>
</gene>
<dbReference type="PROSITE" id="PS51755">
    <property type="entry name" value="OMPR_PHOB"/>
    <property type="match status" value="1"/>
</dbReference>
<feature type="DNA-binding region" description="OmpR/PhoB-type" evidence="2">
    <location>
        <begin position="1"/>
        <end position="100"/>
    </location>
</feature>
<keyword evidence="4" id="KW-0812">Transmembrane</keyword>
<evidence type="ECO:0000313" key="6">
    <source>
        <dbReference type="EMBL" id="ODA31827.1"/>
    </source>
</evidence>